<reference evidence="1" key="1">
    <citation type="submission" date="2018-05" db="EMBL/GenBank/DDBJ databases">
        <authorList>
            <person name="Lanie J.A."/>
            <person name="Ng W.-L."/>
            <person name="Kazmierczak K.M."/>
            <person name="Andrzejewski T.M."/>
            <person name="Davidsen T.M."/>
            <person name="Wayne K.J."/>
            <person name="Tettelin H."/>
            <person name="Glass J.I."/>
            <person name="Rusch D."/>
            <person name="Podicherti R."/>
            <person name="Tsui H.-C.T."/>
            <person name="Winkler M.E."/>
        </authorList>
    </citation>
    <scope>NUCLEOTIDE SEQUENCE</scope>
</reference>
<evidence type="ECO:0000313" key="1">
    <source>
        <dbReference type="EMBL" id="SVD88011.1"/>
    </source>
</evidence>
<protein>
    <submittedName>
        <fullName evidence="1">Uncharacterized protein</fullName>
    </submittedName>
</protein>
<name>A0A382YXY8_9ZZZZ</name>
<sequence>MTPETIVNLQKHPIEDLNYKKNCKAKLDLNGALVMEKFLTHESLDYLQYESRELRNLVYFCQQNHNAYLLEPDPDLPAGHIRNLDQTSDKGCVTHD</sequence>
<dbReference type="AlphaFoldDB" id="A0A382YXY8"/>
<dbReference type="EMBL" id="UINC01179363">
    <property type="protein sequence ID" value="SVD88011.1"/>
    <property type="molecule type" value="Genomic_DNA"/>
</dbReference>
<gene>
    <name evidence="1" type="ORF">METZ01_LOCUS440865</name>
</gene>
<feature type="non-terminal residue" evidence="1">
    <location>
        <position position="96"/>
    </location>
</feature>
<organism evidence="1">
    <name type="scientific">marine metagenome</name>
    <dbReference type="NCBI Taxonomy" id="408172"/>
    <lineage>
        <taxon>unclassified sequences</taxon>
        <taxon>metagenomes</taxon>
        <taxon>ecological metagenomes</taxon>
    </lineage>
</organism>
<proteinExistence type="predicted"/>
<accession>A0A382YXY8</accession>